<protein>
    <submittedName>
        <fullName evidence="1">Uncharacterized protein</fullName>
    </submittedName>
</protein>
<dbReference type="Proteomes" id="UP001189143">
    <property type="component" value="Unassembled WGS sequence"/>
</dbReference>
<dbReference type="AlphaFoldDB" id="A0AAD2DFZ5"/>
<sequence>MKADFRRIRAYEPLLSFQTGKYVVAYVVYSNEIQKTKVVL</sequence>
<organism evidence="1 2">
    <name type="scientific">Clostridium neonatale</name>
    <dbReference type="NCBI Taxonomy" id="137838"/>
    <lineage>
        <taxon>Bacteria</taxon>
        <taxon>Bacillati</taxon>
        <taxon>Bacillota</taxon>
        <taxon>Clostridia</taxon>
        <taxon>Eubacteriales</taxon>
        <taxon>Clostridiaceae</taxon>
        <taxon>Clostridium</taxon>
    </lineage>
</organism>
<accession>A0AAD2DFZ5</accession>
<name>A0AAD2DFZ5_9CLOT</name>
<proteinExistence type="predicted"/>
<dbReference type="EMBL" id="CAMTCP010000247">
    <property type="protein sequence ID" value="CAI3638514.1"/>
    <property type="molecule type" value="Genomic_DNA"/>
</dbReference>
<evidence type="ECO:0000313" key="2">
    <source>
        <dbReference type="Proteomes" id="UP001189143"/>
    </source>
</evidence>
<dbReference type="RefSeq" id="WP_279230585.1">
    <property type="nucleotide sequence ID" value="NZ_CAMRXC010000245.1"/>
</dbReference>
<comment type="caution">
    <text evidence="1">The sequence shown here is derived from an EMBL/GenBank/DDBJ whole genome shotgun (WGS) entry which is preliminary data.</text>
</comment>
<gene>
    <name evidence="1" type="ORF">CNEO2_490027</name>
</gene>
<reference evidence="1" key="1">
    <citation type="submission" date="2022-10" db="EMBL/GenBank/DDBJ databases">
        <authorList>
            <person name="Aires J."/>
            <person name="Mesa V."/>
        </authorList>
    </citation>
    <scope>NUCLEOTIDE SEQUENCE</scope>
    <source>
        <strain evidence="1">Clostridium neonatale JD116</strain>
    </source>
</reference>
<evidence type="ECO:0000313" key="1">
    <source>
        <dbReference type="EMBL" id="CAI3638514.1"/>
    </source>
</evidence>